<evidence type="ECO:0000313" key="3">
    <source>
        <dbReference type="Proteomes" id="UP000837857"/>
    </source>
</evidence>
<feature type="non-terminal residue" evidence="2">
    <location>
        <position position="1"/>
    </location>
</feature>
<gene>
    <name evidence="2" type="ORF">IPOD504_LOCUS15209</name>
</gene>
<proteinExistence type="predicted"/>
<accession>A0ABN8J2G8</accession>
<reference evidence="2" key="1">
    <citation type="submission" date="2022-03" db="EMBL/GenBank/DDBJ databases">
        <authorList>
            <person name="Martin H S."/>
        </authorList>
    </citation>
    <scope>NUCLEOTIDE SEQUENCE</scope>
</reference>
<name>A0ABN8J2G8_9NEOP</name>
<protein>
    <submittedName>
        <fullName evidence="2">Uncharacterized protein</fullName>
    </submittedName>
</protein>
<keyword evidence="3" id="KW-1185">Reference proteome</keyword>
<sequence length="68" mass="7198">MTHQKSRVAGSRFSERQVCRGGGDAVDAESGKRLRGSHGVFLPEAATRDATVLRRLAIRSAPLGHGVG</sequence>
<dbReference type="Proteomes" id="UP000837857">
    <property type="component" value="Chromosome 6"/>
</dbReference>
<dbReference type="EMBL" id="OW152818">
    <property type="protein sequence ID" value="CAH2071641.1"/>
    <property type="molecule type" value="Genomic_DNA"/>
</dbReference>
<feature type="region of interest" description="Disordered" evidence="1">
    <location>
        <begin position="1"/>
        <end position="33"/>
    </location>
</feature>
<evidence type="ECO:0000313" key="2">
    <source>
        <dbReference type="EMBL" id="CAH2071641.1"/>
    </source>
</evidence>
<evidence type="ECO:0000256" key="1">
    <source>
        <dbReference type="SAM" id="MobiDB-lite"/>
    </source>
</evidence>
<organism evidence="2 3">
    <name type="scientific">Iphiclides podalirius</name>
    <name type="common">scarce swallowtail</name>
    <dbReference type="NCBI Taxonomy" id="110791"/>
    <lineage>
        <taxon>Eukaryota</taxon>
        <taxon>Metazoa</taxon>
        <taxon>Ecdysozoa</taxon>
        <taxon>Arthropoda</taxon>
        <taxon>Hexapoda</taxon>
        <taxon>Insecta</taxon>
        <taxon>Pterygota</taxon>
        <taxon>Neoptera</taxon>
        <taxon>Endopterygota</taxon>
        <taxon>Lepidoptera</taxon>
        <taxon>Glossata</taxon>
        <taxon>Ditrysia</taxon>
        <taxon>Papilionoidea</taxon>
        <taxon>Papilionidae</taxon>
        <taxon>Papilioninae</taxon>
        <taxon>Iphiclides</taxon>
    </lineage>
</organism>